<dbReference type="EMBL" id="VCAU01000065">
    <property type="protein sequence ID" value="KAF9887186.1"/>
    <property type="molecule type" value="Genomic_DNA"/>
</dbReference>
<evidence type="ECO:0000313" key="2">
    <source>
        <dbReference type="Proteomes" id="UP001194746"/>
    </source>
</evidence>
<gene>
    <name evidence="1" type="ORF">FE257_010440</name>
</gene>
<comment type="caution">
    <text evidence="1">The sequence shown here is derived from an EMBL/GenBank/DDBJ whole genome shotgun (WGS) entry which is preliminary data.</text>
</comment>
<proteinExistence type="predicted"/>
<accession>A0AAD4GS33</accession>
<evidence type="ECO:0000313" key="1">
    <source>
        <dbReference type="EMBL" id="KAF9887186.1"/>
    </source>
</evidence>
<dbReference type="Proteomes" id="UP001194746">
    <property type="component" value="Unassembled WGS sequence"/>
</dbReference>
<dbReference type="AlphaFoldDB" id="A0AAD4GS33"/>
<reference evidence="1" key="2">
    <citation type="submission" date="2020-02" db="EMBL/GenBank/DDBJ databases">
        <authorList>
            <person name="Gilchrist C.L.M."/>
            <person name="Chooi Y.-H."/>
        </authorList>
    </citation>
    <scope>NUCLEOTIDE SEQUENCE</scope>
    <source>
        <strain evidence="1">MST-FP2251</strain>
    </source>
</reference>
<sequence>MHRSDFEKYAALFYSEDITVVKDGRTYKGREGMYTLKTFTSSRMNETIDVKNFLTDGLTAFVEMKYGWEAMKDLEQADFERNGFGETFSPLKKGETSMRSKIYVYTLDPTGTLFTSIREFSEG</sequence>
<organism evidence="1 2">
    <name type="scientific">Aspergillus nanangensis</name>
    <dbReference type="NCBI Taxonomy" id="2582783"/>
    <lineage>
        <taxon>Eukaryota</taxon>
        <taxon>Fungi</taxon>
        <taxon>Dikarya</taxon>
        <taxon>Ascomycota</taxon>
        <taxon>Pezizomycotina</taxon>
        <taxon>Eurotiomycetes</taxon>
        <taxon>Eurotiomycetidae</taxon>
        <taxon>Eurotiales</taxon>
        <taxon>Aspergillaceae</taxon>
        <taxon>Aspergillus</taxon>
        <taxon>Aspergillus subgen. Circumdati</taxon>
    </lineage>
</organism>
<name>A0AAD4GS33_ASPNN</name>
<protein>
    <submittedName>
        <fullName evidence="1">Uncharacterized protein</fullName>
    </submittedName>
</protein>
<reference evidence="1" key="1">
    <citation type="journal article" date="2019" name="Beilstein J. Org. Chem.">
        <title>Nanangenines: drimane sesquiterpenoids as the dominant metabolite cohort of a novel Australian fungus, Aspergillus nanangensis.</title>
        <authorList>
            <person name="Lacey H.J."/>
            <person name="Gilchrist C.L.M."/>
            <person name="Crombie A."/>
            <person name="Kalaitzis J.A."/>
            <person name="Vuong D."/>
            <person name="Rutledge P.J."/>
            <person name="Turner P."/>
            <person name="Pitt J.I."/>
            <person name="Lacey E."/>
            <person name="Chooi Y.H."/>
            <person name="Piggott A.M."/>
        </authorList>
    </citation>
    <scope>NUCLEOTIDE SEQUENCE</scope>
    <source>
        <strain evidence="1">MST-FP2251</strain>
    </source>
</reference>
<keyword evidence="2" id="KW-1185">Reference proteome</keyword>